<feature type="region of interest" description="Disordered" evidence="1">
    <location>
        <begin position="1116"/>
        <end position="1246"/>
    </location>
</feature>
<gene>
    <name evidence="4" type="primary">LOC106461043</name>
</gene>
<proteinExistence type="predicted"/>
<protein>
    <submittedName>
        <fullName evidence="4">F-box only protein 38-like isoform X1</fullName>
    </submittedName>
</protein>
<dbReference type="SUPFAM" id="SSF81383">
    <property type="entry name" value="F-box domain"/>
    <property type="match status" value="1"/>
</dbReference>
<accession>A0ABM1B7C5</accession>
<dbReference type="Gene3D" id="3.80.10.10">
    <property type="entry name" value="Ribonuclease Inhibitor"/>
    <property type="match status" value="2"/>
</dbReference>
<keyword evidence="3" id="KW-1185">Reference proteome</keyword>
<dbReference type="CDD" id="cd22107">
    <property type="entry name" value="F-box_FBXO38"/>
    <property type="match status" value="1"/>
</dbReference>
<feature type="compositionally biased region" description="Polar residues" evidence="1">
    <location>
        <begin position="791"/>
        <end position="804"/>
    </location>
</feature>
<feature type="compositionally biased region" description="Basic and acidic residues" evidence="1">
    <location>
        <begin position="730"/>
        <end position="743"/>
    </location>
</feature>
<feature type="compositionally biased region" description="Basic and acidic residues" evidence="1">
    <location>
        <begin position="652"/>
        <end position="673"/>
    </location>
</feature>
<dbReference type="PANTHER" id="PTHR14753">
    <property type="entry name" value="F-BOX ONLY PROTEIN 38"/>
    <property type="match status" value="1"/>
</dbReference>
<dbReference type="Pfam" id="PF00646">
    <property type="entry name" value="F-box"/>
    <property type="match status" value="1"/>
</dbReference>
<dbReference type="InterPro" id="IPR032675">
    <property type="entry name" value="LRR_dom_sf"/>
</dbReference>
<dbReference type="PANTHER" id="PTHR14753:SF3">
    <property type="entry name" value="F-BOX ONLY PROTEIN 38"/>
    <property type="match status" value="1"/>
</dbReference>
<feature type="compositionally biased region" description="Basic residues" evidence="1">
    <location>
        <begin position="826"/>
        <end position="837"/>
    </location>
</feature>
<feature type="compositionally biased region" description="Polar residues" evidence="1">
    <location>
        <begin position="676"/>
        <end position="689"/>
    </location>
</feature>
<dbReference type="InterPro" id="IPR036047">
    <property type="entry name" value="F-box-like_dom_sf"/>
</dbReference>
<organism evidence="3 4">
    <name type="scientific">Limulus polyphemus</name>
    <name type="common">Atlantic horseshoe crab</name>
    <dbReference type="NCBI Taxonomy" id="6850"/>
    <lineage>
        <taxon>Eukaryota</taxon>
        <taxon>Metazoa</taxon>
        <taxon>Ecdysozoa</taxon>
        <taxon>Arthropoda</taxon>
        <taxon>Chelicerata</taxon>
        <taxon>Merostomata</taxon>
        <taxon>Xiphosura</taxon>
        <taxon>Limulidae</taxon>
        <taxon>Limulus</taxon>
    </lineage>
</organism>
<evidence type="ECO:0000259" key="2">
    <source>
        <dbReference type="Pfam" id="PF00646"/>
    </source>
</evidence>
<evidence type="ECO:0000256" key="1">
    <source>
        <dbReference type="SAM" id="MobiDB-lite"/>
    </source>
</evidence>
<feature type="compositionally biased region" description="Basic residues" evidence="1">
    <location>
        <begin position="1125"/>
        <end position="1134"/>
    </location>
</feature>
<feature type="compositionally biased region" description="Low complexity" evidence="1">
    <location>
        <begin position="1044"/>
        <end position="1055"/>
    </location>
</feature>
<feature type="compositionally biased region" description="Polar residues" evidence="1">
    <location>
        <begin position="745"/>
        <end position="760"/>
    </location>
</feature>
<feature type="region of interest" description="Disordered" evidence="1">
    <location>
        <begin position="1035"/>
        <end position="1070"/>
    </location>
</feature>
<feature type="region of interest" description="Disordered" evidence="1">
    <location>
        <begin position="650"/>
        <end position="689"/>
    </location>
</feature>
<feature type="region of interest" description="Disordered" evidence="1">
    <location>
        <begin position="711"/>
        <end position="849"/>
    </location>
</feature>
<evidence type="ECO:0000313" key="3">
    <source>
        <dbReference type="Proteomes" id="UP000694941"/>
    </source>
</evidence>
<reference evidence="4" key="1">
    <citation type="submission" date="2025-08" db="UniProtKB">
        <authorList>
            <consortium name="RefSeq"/>
        </authorList>
    </citation>
    <scope>IDENTIFICATION</scope>
    <source>
        <tissue evidence="4">Muscle</tissue>
    </source>
</reference>
<dbReference type="RefSeq" id="XP_013776283.1">
    <property type="nucleotide sequence ID" value="XM_013920829.2"/>
</dbReference>
<feature type="domain" description="F-box" evidence="2">
    <location>
        <begin position="19"/>
        <end position="54"/>
    </location>
</feature>
<feature type="compositionally biased region" description="Polar residues" evidence="1">
    <location>
        <begin position="1056"/>
        <end position="1069"/>
    </location>
</feature>
<evidence type="ECO:0000313" key="4">
    <source>
        <dbReference type="RefSeq" id="XP_013776283.1"/>
    </source>
</evidence>
<dbReference type="Proteomes" id="UP000694941">
    <property type="component" value="Unplaced"/>
</dbReference>
<sequence>MVVFTKQLDMEGKNNQIELTCLSHELLCHVIDYLPLKEVLSLVLLCKKLQDAVALHLKLCKTIDLAEREVFGYMPATITDDHLHALLQKCPQLEVVYGLHPWKVERRRQRKQPTLTVQGIMKALSLCPNLSGVETSDLRVAEAVLHHMPQVEILGHFQNRTGDFPPRSSSKFKFPAYPHISSLHLSGVEVPELTVMPQVEHMYLHGVRFTKINPFRGFVAPSLRTFVMRHCMGPSVALRYLPLVVTLSSATFLSRLELVRVPILGGLIQRAVEDSWRNGGFRRLRTLVIGGCKNILESDIGHLIIVASGNLENLAIQPSLTKDTLFVALSCAQGDFSRLQSLHLGYVEELPSKGEWSEERLLSMGLAEFPDVPSPLTDTGMKVIGQLFPSLKFLTVNNCPHLLAPDTWSPNNGQNWTNLTDLILRRCHCLRLLSFALFLALLPAIETVFLEDMFREPPKGCNHVGLSAGTGLGMSSAVMSNQEDEVNVQAEQDGLEDRPLQADDNQPGEEHRQAVPQVNPNANNVLPEEIHENNFAPEPQANNDEAHLINVWLNEDRREMDSGNGAQPAVDGVAEEPANNGVTERFWYHSAEVSQHHVVNGASQAHAAGATENICMQFSAQNHHHQQADHNEGKENFTGAYKSQNHIIDGNEVSHPHLPETSKHMNTHPETEHYNGMSQQSVSRQLQTKEQNSNFKINQDNSKVQDDQWLAIPGPSRESYPLLLGSTSSKDTRELEVHNDFKKPPSTTQEGFASNESTSVGEKPKSNVPSNYLSSKGKRSSRKTSSGHAVQEQNPTPMKSSPNAQHKDMKVAESSSVLVSGEFSQKKSHGRTPSKKKISPEAKEEFTKEKLLSTDKNKTIANTSCCDGRQQYGSFISEAEEHNSTKSISSTNRKTRYLASCGVPQVSPMHQPETSQACSFSELPKQNLETLNVSSLDASTSFNSKYEKCRSTNNKLGESSQELAGPVDWNDCSDSNSHDPPCVPSCSRTSITPNNCTGIQEQDYSSFSNHKATENFVDRKNAFVDNQETGCSSVRRRKRKLAADNQNENVDNNDQTYTSTAGSYSSLDSGKSAKSCVVLSTRSSTSRQSRSCVSEASSNLQVADVSTNSFSVKIPNIKDFTQKPKSSRNKRKQKLPPTQKNDSSFFEGPMTRQRKRKMSDTGTVRLHDVACQASSESIRQAPGRSGATGSNITSDGFRIIRPTQHSTSTLRGSRVTRATKRKQCDPPVSKSKGEKPNCADKATSTSDPLLEDDPVLIFRVVSETLHSLTVVSCGISDIIMDLCPRLLHLEVNACRILKRIYLRSCPMLIRLNLSQCPKLSLSCLTSEIINLPTKRGRLVYLEPCNEKYDRQELEKAVFSVPNSEHHVCVIHDYSPEDDDRAEYREKFLGWIRVLCRLSSIYVKKRSLLSLAIREEYHEDSYPWGNHFTKLYGNFVNGAYELVTDNPLLGTMWNCQHEDSTLNDTDFPVPMSSGYYLPFVEESLIEWKETGRGLHTSHIGLYVHVAEKNC</sequence>
<name>A0ABM1B7C5_LIMPO</name>
<dbReference type="GeneID" id="106461043"/>
<dbReference type="InterPro" id="IPR042354">
    <property type="entry name" value="FBX38"/>
</dbReference>
<feature type="compositionally biased region" description="Basic and acidic residues" evidence="1">
    <location>
        <begin position="838"/>
        <end position="849"/>
    </location>
</feature>
<dbReference type="InterPro" id="IPR001810">
    <property type="entry name" value="F-box_dom"/>
</dbReference>
<dbReference type="SUPFAM" id="SSF52047">
    <property type="entry name" value="RNI-like"/>
    <property type="match status" value="1"/>
</dbReference>